<dbReference type="GO" id="GO:0007035">
    <property type="term" value="P:vacuolar acidification"/>
    <property type="evidence" value="ECO:0007669"/>
    <property type="project" value="TreeGrafter"/>
</dbReference>
<evidence type="ECO:0000256" key="1">
    <source>
        <dbReference type="ARBA" id="ARBA00004141"/>
    </source>
</evidence>
<comment type="subcellular location">
    <subcellularLocation>
        <location evidence="1">Membrane</location>
        <topology evidence="1">Multi-pass membrane protein</topology>
    </subcellularLocation>
</comment>
<dbReference type="PANTHER" id="PTHR11629">
    <property type="entry name" value="VACUOLAR PROTON ATPASES"/>
    <property type="match status" value="1"/>
</dbReference>
<evidence type="ECO:0000256" key="2">
    <source>
        <dbReference type="ARBA" id="ARBA00009904"/>
    </source>
</evidence>
<evidence type="ECO:0000256" key="5">
    <source>
        <dbReference type="ARBA" id="ARBA00022989"/>
    </source>
</evidence>
<evidence type="ECO:0000256" key="4">
    <source>
        <dbReference type="ARBA" id="ARBA00022692"/>
    </source>
</evidence>
<dbReference type="EMBL" id="UGNW01000001">
    <property type="protein sequence ID" value="STX32086.1"/>
    <property type="molecule type" value="Genomic_DNA"/>
</dbReference>
<reference evidence="11 13" key="2">
    <citation type="submission" date="2018-06" db="EMBL/GenBank/DDBJ databases">
        <authorList>
            <consortium name="Pathogen Informatics"/>
            <person name="Doyle S."/>
        </authorList>
    </citation>
    <scope>NUCLEOTIDE SEQUENCE [LARGE SCALE GENOMIC DNA]</scope>
    <source>
        <strain evidence="11 13">NCTC12437</strain>
    </source>
</reference>
<proteinExistence type="inferred from homology"/>
<feature type="transmembrane region" description="Helical" evidence="9">
    <location>
        <begin position="540"/>
        <end position="564"/>
    </location>
</feature>
<gene>
    <name evidence="10" type="ORF">Lbir_0029</name>
    <name evidence="11" type="ORF">NCTC12437_01864</name>
</gene>
<dbReference type="GO" id="GO:0016471">
    <property type="term" value="C:vacuolar proton-transporting V-type ATPase complex"/>
    <property type="evidence" value="ECO:0007669"/>
    <property type="project" value="TreeGrafter"/>
</dbReference>
<feature type="transmembrane region" description="Helical" evidence="9">
    <location>
        <begin position="398"/>
        <end position="419"/>
    </location>
</feature>
<keyword evidence="6" id="KW-0406">Ion transport</keyword>
<keyword evidence="5 9" id="KW-1133">Transmembrane helix</keyword>
<evidence type="ECO:0000313" key="11">
    <source>
        <dbReference type="EMBL" id="STX32086.1"/>
    </source>
</evidence>
<dbReference type="InterPro" id="IPR002490">
    <property type="entry name" value="V-ATPase_116kDa_su"/>
</dbReference>
<evidence type="ECO:0000256" key="3">
    <source>
        <dbReference type="ARBA" id="ARBA00022448"/>
    </source>
</evidence>
<feature type="transmembrane region" description="Helical" evidence="9">
    <location>
        <begin position="457"/>
        <end position="475"/>
    </location>
</feature>
<dbReference type="RefSeq" id="WP_058522160.1">
    <property type="nucleotide sequence ID" value="NZ_CAAAHV010000029.1"/>
</dbReference>
<comment type="similarity">
    <text evidence="2">Belongs to the V-ATPase 116 kDa subunit family.</text>
</comment>
<dbReference type="GO" id="GO:0051117">
    <property type="term" value="F:ATPase binding"/>
    <property type="evidence" value="ECO:0007669"/>
    <property type="project" value="TreeGrafter"/>
</dbReference>
<sequence>MSIVSFKKLTVLASNRNKNQVIDKLQALGCMHLISLKPQDKSALTRISTSLLEEINSALRYLKDSPEQGRQRLQWKQFNPDEIVKCILSNQKQMKEYVDKRDFLMSRIHQLSEWGNFQLPEKTGLAGIKLWFYKLSYKEAAMIPNDKVVQEVYRNNRFIFLVILAREEPQGEAFCSRRIHTGAIPLNGLYSELEAVNEQIDELVDERRNLTRYRFLLSQEIARFTDRSQFNNALEKVSDNHNFFLLQGWVPQSQIDAMCSFCKAEKLGLTIEDPKAGELPPTLLETYSWMDGGQKLVNFYQTPGYHSLDPSVMVFFSFSVFFAMILADAGYGIILAVLTLFSWKNLGKRNSLAWLRPLLLTICIFSIIYGVLLGSYWGLEPKAGSLLARLKIIDIQNFKSMMTLVIVIGCLHICIASGMRAWFAQDVSERIKAIGIILFIIAALVWGYGLMNHNNGIAKGGISLLIISLIIMLFFASNEPVKGFKSLMLRGFHGLAALMELPSLFGDILSYLRLFALGLAGASLALTFNTMASHIAESSWLLAGLVLVLGQTLNFVLCLMGALIHGLRLNYIEFFKWSVKEDGYNYQPFKKQEISHE</sequence>
<accession>A0A378IB22</accession>
<name>A0A378IB22_9GAMM</name>
<dbReference type="Pfam" id="PF01496">
    <property type="entry name" value="V_ATPase_I"/>
    <property type="match status" value="1"/>
</dbReference>
<dbReference type="GO" id="GO:0033179">
    <property type="term" value="C:proton-transporting V-type ATPase, V0 domain"/>
    <property type="evidence" value="ECO:0007669"/>
    <property type="project" value="InterPro"/>
</dbReference>
<dbReference type="GO" id="GO:0046961">
    <property type="term" value="F:proton-transporting ATPase activity, rotational mechanism"/>
    <property type="evidence" value="ECO:0007669"/>
    <property type="project" value="InterPro"/>
</dbReference>
<keyword evidence="7 9" id="KW-0472">Membrane</keyword>
<keyword evidence="3" id="KW-0813">Transport</keyword>
<protein>
    <submittedName>
        <fullName evidence="11">V-type ATP synthase subunit I</fullName>
    </submittedName>
</protein>
<evidence type="ECO:0000256" key="7">
    <source>
        <dbReference type="ARBA" id="ARBA00023136"/>
    </source>
</evidence>
<dbReference type="Proteomes" id="UP000255066">
    <property type="component" value="Unassembled WGS sequence"/>
</dbReference>
<evidence type="ECO:0000313" key="13">
    <source>
        <dbReference type="Proteomes" id="UP000255066"/>
    </source>
</evidence>
<evidence type="ECO:0000256" key="8">
    <source>
        <dbReference type="SAM" id="Coils"/>
    </source>
</evidence>
<feature type="transmembrane region" description="Helical" evidence="9">
    <location>
        <begin position="431"/>
        <end position="451"/>
    </location>
</feature>
<feature type="transmembrane region" description="Helical" evidence="9">
    <location>
        <begin position="312"/>
        <end position="341"/>
    </location>
</feature>
<dbReference type="OrthoDB" id="9803814at2"/>
<dbReference type="AlphaFoldDB" id="A0A378IB22"/>
<keyword evidence="8" id="KW-0175">Coiled coil</keyword>
<dbReference type="EMBL" id="LNXT01000001">
    <property type="protein sequence ID" value="KTC75960.1"/>
    <property type="molecule type" value="Genomic_DNA"/>
</dbReference>
<keyword evidence="12" id="KW-1185">Reference proteome</keyword>
<organism evidence="11 13">
    <name type="scientific">Legionella birminghamensis</name>
    <dbReference type="NCBI Taxonomy" id="28083"/>
    <lineage>
        <taxon>Bacteria</taxon>
        <taxon>Pseudomonadati</taxon>
        <taxon>Pseudomonadota</taxon>
        <taxon>Gammaproteobacteria</taxon>
        <taxon>Legionellales</taxon>
        <taxon>Legionellaceae</taxon>
        <taxon>Legionella</taxon>
    </lineage>
</organism>
<dbReference type="STRING" id="28083.Lbir_0029"/>
<evidence type="ECO:0000256" key="6">
    <source>
        <dbReference type="ARBA" id="ARBA00023065"/>
    </source>
</evidence>
<dbReference type="PANTHER" id="PTHR11629:SF63">
    <property type="entry name" value="V-TYPE PROTON ATPASE SUBUNIT A"/>
    <property type="match status" value="1"/>
</dbReference>
<feature type="transmembrane region" description="Helical" evidence="9">
    <location>
        <begin position="353"/>
        <end position="378"/>
    </location>
</feature>
<reference evidence="10 12" key="1">
    <citation type="submission" date="2015-11" db="EMBL/GenBank/DDBJ databases">
        <title>Genomic analysis of 38 Legionella species identifies large and diverse effector repertoires.</title>
        <authorList>
            <person name="Burstein D."/>
            <person name="Amaro F."/>
            <person name="Zusman T."/>
            <person name="Lifshitz Z."/>
            <person name="Cohen O."/>
            <person name="Gilbert J.A."/>
            <person name="Pupko T."/>
            <person name="Shuman H.A."/>
            <person name="Segal G."/>
        </authorList>
    </citation>
    <scope>NUCLEOTIDE SEQUENCE [LARGE SCALE GENOMIC DNA]</scope>
    <source>
        <strain evidence="10 12">CDC#1407-AL-14</strain>
    </source>
</reference>
<feature type="transmembrane region" description="Helical" evidence="9">
    <location>
        <begin position="511"/>
        <end position="528"/>
    </location>
</feature>
<feature type="coiled-coil region" evidence="8">
    <location>
        <begin position="186"/>
        <end position="213"/>
    </location>
</feature>
<evidence type="ECO:0000256" key="9">
    <source>
        <dbReference type="SAM" id="Phobius"/>
    </source>
</evidence>
<evidence type="ECO:0000313" key="12">
    <source>
        <dbReference type="Proteomes" id="UP000054735"/>
    </source>
</evidence>
<evidence type="ECO:0000313" key="10">
    <source>
        <dbReference type="EMBL" id="KTC75960.1"/>
    </source>
</evidence>
<keyword evidence="4 9" id="KW-0812">Transmembrane</keyword>
<dbReference type="Proteomes" id="UP000054735">
    <property type="component" value="Unassembled WGS sequence"/>
</dbReference>